<protein>
    <submittedName>
        <fullName evidence="1">Uncharacterized protein</fullName>
    </submittedName>
</protein>
<sequence>MRIDKVTNLTTTVDQHGGIVFAVEELTVIDKETSCDPVAERLGLEFLQLTQGHRVHTWQG</sequence>
<dbReference type="AlphaFoldDB" id="A0A0G4LTS1"/>
<proteinExistence type="predicted"/>
<accession>A0A0G4LTS1</accession>
<dbReference type="Proteomes" id="UP000044602">
    <property type="component" value="Unassembled WGS sequence"/>
</dbReference>
<gene>
    <name evidence="1" type="ORF">BN1708_004030</name>
</gene>
<dbReference type="EMBL" id="CVQH01018890">
    <property type="protein sequence ID" value="CRK25481.1"/>
    <property type="molecule type" value="Genomic_DNA"/>
</dbReference>
<evidence type="ECO:0000313" key="2">
    <source>
        <dbReference type="Proteomes" id="UP000044602"/>
    </source>
</evidence>
<keyword evidence="2" id="KW-1185">Reference proteome</keyword>
<evidence type="ECO:0000313" key="1">
    <source>
        <dbReference type="EMBL" id="CRK25481.1"/>
    </source>
</evidence>
<name>A0A0G4LTS1_VERLO</name>
<organism evidence="1 2">
    <name type="scientific">Verticillium longisporum</name>
    <name type="common">Verticillium dahliae var. longisporum</name>
    <dbReference type="NCBI Taxonomy" id="100787"/>
    <lineage>
        <taxon>Eukaryota</taxon>
        <taxon>Fungi</taxon>
        <taxon>Dikarya</taxon>
        <taxon>Ascomycota</taxon>
        <taxon>Pezizomycotina</taxon>
        <taxon>Sordariomycetes</taxon>
        <taxon>Hypocreomycetidae</taxon>
        <taxon>Glomerellales</taxon>
        <taxon>Plectosphaerellaceae</taxon>
        <taxon>Verticillium</taxon>
    </lineage>
</organism>
<reference evidence="1 2" key="1">
    <citation type="submission" date="2015-05" db="EMBL/GenBank/DDBJ databases">
        <authorList>
            <person name="Wang D.B."/>
            <person name="Wang M."/>
        </authorList>
    </citation>
    <scope>NUCLEOTIDE SEQUENCE [LARGE SCALE GENOMIC DNA]</scope>
    <source>
        <strain evidence="1">VL1</strain>
    </source>
</reference>